<name>A0A812JRK4_SYMPI</name>
<dbReference type="AlphaFoldDB" id="A0A812JRK4"/>
<comment type="caution">
    <text evidence="2">The sequence shown here is derived from an EMBL/GenBank/DDBJ whole genome shotgun (WGS) entry which is preliminary data.</text>
</comment>
<protein>
    <recommendedName>
        <fullName evidence="4">Methyltransferase FkbM domain-containing protein</fullName>
    </recommendedName>
</protein>
<gene>
    <name evidence="2" type="ORF">SPIL2461_LOCUS2549</name>
</gene>
<dbReference type="Proteomes" id="UP000649617">
    <property type="component" value="Unassembled WGS sequence"/>
</dbReference>
<evidence type="ECO:0000256" key="1">
    <source>
        <dbReference type="SAM" id="Phobius"/>
    </source>
</evidence>
<keyword evidence="1" id="KW-0472">Membrane</keyword>
<evidence type="ECO:0008006" key="4">
    <source>
        <dbReference type="Google" id="ProtNLM"/>
    </source>
</evidence>
<evidence type="ECO:0000313" key="3">
    <source>
        <dbReference type="Proteomes" id="UP000649617"/>
    </source>
</evidence>
<proteinExistence type="predicted"/>
<sequence>MAHDSRVLFIGGNIGTGCVFADKLLQEPSKSMCVEPMPNLATTLRQNQKKQNASFVVLDKLLSRPAQGNVSLVFKGFASHAALPGENVDYIVESVDLDLSRFNVLAADCEGCFCEIFRSFKEVADMELILLEEDTNQGYVCEGVDGPGDIYVFLRKAGFTKVNGAVPGSGHPRHSVWSKNPSSMMLLQFLAYHFTVACFVNGGAWLSLVLPEESASSINVTLSIIFPATCVIVYLAILGTCRLASLAHKLAHSK</sequence>
<organism evidence="2 3">
    <name type="scientific">Symbiodinium pilosum</name>
    <name type="common">Dinoflagellate</name>
    <dbReference type="NCBI Taxonomy" id="2952"/>
    <lineage>
        <taxon>Eukaryota</taxon>
        <taxon>Sar</taxon>
        <taxon>Alveolata</taxon>
        <taxon>Dinophyceae</taxon>
        <taxon>Suessiales</taxon>
        <taxon>Symbiodiniaceae</taxon>
        <taxon>Symbiodinium</taxon>
    </lineage>
</organism>
<keyword evidence="1" id="KW-1133">Transmembrane helix</keyword>
<keyword evidence="3" id="KW-1185">Reference proteome</keyword>
<keyword evidence="1" id="KW-0812">Transmembrane</keyword>
<dbReference type="PROSITE" id="PS51257">
    <property type="entry name" value="PROKAR_LIPOPROTEIN"/>
    <property type="match status" value="1"/>
</dbReference>
<feature type="transmembrane region" description="Helical" evidence="1">
    <location>
        <begin position="189"/>
        <end position="210"/>
    </location>
</feature>
<evidence type="ECO:0000313" key="2">
    <source>
        <dbReference type="EMBL" id="CAE7215226.1"/>
    </source>
</evidence>
<dbReference type="EMBL" id="CAJNIZ010002836">
    <property type="protein sequence ID" value="CAE7215226.1"/>
    <property type="molecule type" value="Genomic_DNA"/>
</dbReference>
<accession>A0A812JRK4</accession>
<reference evidence="2" key="1">
    <citation type="submission" date="2021-02" db="EMBL/GenBank/DDBJ databases">
        <authorList>
            <person name="Dougan E. K."/>
            <person name="Rhodes N."/>
            <person name="Thang M."/>
            <person name="Chan C."/>
        </authorList>
    </citation>
    <scope>NUCLEOTIDE SEQUENCE</scope>
</reference>
<feature type="transmembrane region" description="Helical" evidence="1">
    <location>
        <begin position="222"/>
        <end position="244"/>
    </location>
</feature>